<dbReference type="Proteomes" id="UP001199355">
    <property type="component" value="Unassembled WGS sequence"/>
</dbReference>
<keyword evidence="4" id="KW-1185">Reference proteome</keyword>
<dbReference type="AlphaFoldDB" id="A0AAE3AZF6"/>
<evidence type="ECO:0000313" key="4">
    <source>
        <dbReference type="Proteomes" id="UP001199355"/>
    </source>
</evidence>
<keyword evidence="1" id="KW-0472">Membrane</keyword>
<reference evidence="3 4" key="1">
    <citation type="submission" date="2021-10" db="EMBL/GenBank/DDBJ databases">
        <title>Anaerobic single-cell dispensing facilitates the cultivation of human gut bacteria.</title>
        <authorList>
            <person name="Afrizal A."/>
        </authorList>
    </citation>
    <scope>NUCLEOTIDE SEQUENCE [LARGE SCALE GENOMIC DNA]</scope>
    <source>
        <strain evidence="3 4">CLA-AA-H244</strain>
    </source>
</reference>
<evidence type="ECO:0000256" key="1">
    <source>
        <dbReference type="SAM" id="Phobius"/>
    </source>
</evidence>
<dbReference type="SUPFAM" id="SSF55874">
    <property type="entry name" value="ATPase domain of HSP90 chaperone/DNA topoisomerase II/histidine kinase"/>
    <property type="match status" value="1"/>
</dbReference>
<proteinExistence type="predicted"/>
<feature type="domain" description="Sensor histidine kinase NatK-like C-terminal" evidence="2">
    <location>
        <begin position="315"/>
        <end position="402"/>
    </location>
</feature>
<dbReference type="EMBL" id="JAJEQF010000047">
    <property type="protein sequence ID" value="MCC2168804.1"/>
    <property type="molecule type" value="Genomic_DNA"/>
</dbReference>
<sequence length="418" mass="48616">MIENSIRILEICSMLVCIHLLYGKKPRKIIDIPIMIIADMLTLNLIETFQINNLFAAIVNVEILVYCIYEFRGSLRELFSNTVLYIVIVSAMQVFGAFIFSFINTSQVVKVLGCGTFVLVISVGLLPMLHLHKVSLYLQRRNITLYSALLVSIFFTYSLIVRVKKTGMAQLDWFLLLSIGVLWICFLAYKWQINQSEVENERKMFQVYRESSETYGNEIEKIRSKQHDYKNMINAVLSQHYTCKTMEELVGEQKKYCDILLEDARKQDVIDIGNKAVSAFIFTKKKVAQVHGINILYRGKIKFEDESAYFIMKQMEILGNLLDNATEATEQRNCEKRIIVRAVEDDRRYGFEVMNPIEEDEVIDFSKIMQRGYSSKGNNRGYGLSNVKEICEEIDCELSVTLKKYENQKWICFRVIHR</sequence>
<dbReference type="InterPro" id="IPR036890">
    <property type="entry name" value="HATPase_C_sf"/>
</dbReference>
<accession>A0AAE3AZF6</accession>
<dbReference type="PANTHER" id="PTHR40448">
    <property type="entry name" value="TWO-COMPONENT SENSOR HISTIDINE KINASE"/>
    <property type="match status" value="1"/>
</dbReference>
<keyword evidence="1" id="KW-1133">Transmembrane helix</keyword>
<protein>
    <submittedName>
        <fullName evidence="3">GHKL domain-containing protein</fullName>
    </submittedName>
</protein>
<evidence type="ECO:0000259" key="2">
    <source>
        <dbReference type="Pfam" id="PF14501"/>
    </source>
</evidence>
<feature type="transmembrane region" description="Helical" evidence="1">
    <location>
        <begin position="83"/>
        <end position="103"/>
    </location>
</feature>
<evidence type="ECO:0000313" key="3">
    <source>
        <dbReference type="EMBL" id="MCC2168804.1"/>
    </source>
</evidence>
<feature type="transmembrane region" description="Helical" evidence="1">
    <location>
        <begin position="173"/>
        <end position="193"/>
    </location>
</feature>
<dbReference type="Pfam" id="PF14501">
    <property type="entry name" value="HATPase_c_5"/>
    <property type="match status" value="1"/>
</dbReference>
<dbReference type="Gene3D" id="3.30.565.10">
    <property type="entry name" value="Histidine kinase-like ATPase, C-terminal domain"/>
    <property type="match status" value="1"/>
</dbReference>
<name>A0AAE3AZF6_9FIRM</name>
<feature type="transmembrane region" description="Helical" evidence="1">
    <location>
        <begin position="109"/>
        <end position="131"/>
    </location>
</feature>
<feature type="transmembrane region" description="Helical" evidence="1">
    <location>
        <begin position="143"/>
        <end position="161"/>
    </location>
</feature>
<dbReference type="PANTHER" id="PTHR40448:SF1">
    <property type="entry name" value="TWO-COMPONENT SENSOR HISTIDINE KINASE"/>
    <property type="match status" value="1"/>
</dbReference>
<comment type="caution">
    <text evidence="3">The sequence shown here is derived from an EMBL/GenBank/DDBJ whole genome shotgun (WGS) entry which is preliminary data.</text>
</comment>
<dbReference type="GO" id="GO:0042802">
    <property type="term" value="F:identical protein binding"/>
    <property type="evidence" value="ECO:0007669"/>
    <property type="project" value="TreeGrafter"/>
</dbReference>
<dbReference type="RefSeq" id="WP_308728905.1">
    <property type="nucleotide sequence ID" value="NZ_JAJEQF010000047.1"/>
</dbReference>
<dbReference type="InterPro" id="IPR032834">
    <property type="entry name" value="NatK-like_C"/>
</dbReference>
<organism evidence="3 4">
    <name type="scientific">Gallintestinimicrobium propionicum</name>
    <dbReference type="NCBI Taxonomy" id="2981770"/>
    <lineage>
        <taxon>Bacteria</taxon>
        <taxon>Bacillati</taxon>
        <taxon>Bacillota</taxon>
        <taxon>Clostridia</taxon>
        <taxon>Lachnospirales</taxon>
        <taxon>Lachnospiraceae</taxon>
        <taxon>Gallintestinimicrobium</taxon>
    </lineage>
</organism>
<keyword evidence="1" id="KW-0812">Transmembrane</keyword>
<gene>
    <name evidence="3" type="ORF">LKD45_14105</name>
</gene>